<dbReference type="Proteomes" id="UP001165060">
    <property type="component" value="Unassembled WGS sequence"/>
</dbReference>
<evidence type="ECO:0000256" key="1">
    <source>
        <dbReference type="ARBA" id="ARBA00022857"/>
    </source>
</evidence>
<dbReference type="CDD" id="cd02801">
    <property type="entry name" value="DUS_like_FMN"/>
    <property type="match status" value="1"/>
</dbReference>
<dbReference type="PANTHER" id="PTHR11082">
    <property type="entry name" value="TRNA-DIHYDROURIDINE SYNTHASE"/>
    <property type="match status" value="1"/>
</dbReference>
<proteinExistence type="predicted"/>
<evidence type="ECO:0000259" key="3">
    <source>
        <dbReference type="Pfam" id="PF01207"/>
    </source>
</evidence>
<keyword evidence="1" id="KW-0521">NADP</keyword>
<feature type="domain" description="DUS-like FMN-binding" evidence="3">
    <location>
        <begin position="35"/>
        <end position="280"/>
    </location>
</feature>
<dbReference type="EMBL" id="BRYB01000762">
    <property type="protein sequence ID" value="GMI37138.1"/>
    <property type="molecule type" value="Genomic_DNA"/>
</dbReference>
<dbReference type="InterPro" id="IPR013785">
    <property type="entry name" value="Aldolase_TIM"/>
</dbReference>
<name>A0ABQ6MZR2_9STRA</name>
<dbReference type="InterPro" id="IPR035587">
    <property type="entry name" value="DUS-like_FMN-bd"/>
</dbReference>
<dbReference type="SUPFAM" id="SSF51395">
    <property type="entry name" value="FMN-linked oxidoreductases"/>
    <property type="match status" value="1"/>
</dbReference>
<reference evidence="4 5" key="1">
    <citation type="journal article" date="2023" name="Commun. Biol.">
        <title>Genome analysis of Parmales, the sister group of diatoms, reveals the evolutionary specialization of diatoms from phago-mixotrophs to photoautotrophs.</title>
        <authorList>
            <person name="Ban H."/>
            <person name="Sato S."/>
            <person name="Yoshikawa S."/>
            <person name="Yamada K."/>
            <person name="Nakamura Y."/>
            <person name="Ichinomiya M."/>
            <person name="Sato N."/>
            <person name="Blanc-Mathieu R."/>
            <person name="Endo H."/>
            <person name="Kuwata A."/>
            <person name="Ogata H."/>
        </authorList>
    </citation>
    <scope>NUCLEOTIDE SEQUENCE [LARGE SCALE GENOMIC DNA]</scope>
</reference>
<sequence length="416" mass="46013">MSALSEGCPIRLPLHPATSVPITPHLSLPYPILAVAPMVGQCDLPFRTLCRRHSSNLVYTEMFLAKEFSESAQYRSDALSRTGVKPEDAPLLVQFASRVPSEFAAAALLTRELGAWGADLNLGCPQLRAKQGGYGSWLQEERDLCVALIEAAVEAAGQDGKFAITVKIRLQETYEDTLAYATRLKEAGAVMICVHGRQRGTTDARRDGSADLESIAKLVEEFKPFPVLSNGNVRCPQDVVDNLMTTKACGVAVAEEILRNPGLFEEVECLLAGRPGQFEAPHKARRLEMLAEYLDVIQELDQSQEAPREDGSAWPKGGGGMVRADSMEGFEKARYSNWWPHADVLKQHARRIVDTPECGFRDVCKRSTFRKTRYVGEMDAFLRRRMRLRGWREEEVADVLGEGEEGEEGGALAFLA</sequence>
<protein>
    <recommendedName>
        <fullName evidence="3">DUS-like FMN-binding domain-containing protein</fullName>
    </recommendedName>
</protein>
<evidence type="ECO:0000313" key="4">
    <source>
        <dbReference type="EMBL" id="GMI37138.1"/>
    </source>
</evidence>
<comment type="caution">
    <text evidence="4">The sequence shown here is derived from an EMBL/GenBank/DDBJ whole genome shotgun (WGS) entry which is preliminary data.</text>
</comment>
<accession>A0ABQ6MZR2</accession>
<evidence type="ECO:0000256" key="2">
    <source>
        <dbReference type="ARBA" id="ARBA00023027"/>
    </source>
</evidence>
<keyword evidence="5" id="KW-1185">Reference proteome</keyword>
<gene>
    <name evidence="4" type="ORF">TeGR_g13473</name>
</gene>
<evidence type="ECO:0000313" key="5">
    <source>
        <dbReference type="Proteomes" id="UP001165060"/>
    </source>
</evidence>
<dbReference type="PANTHER" id="PTHR11082:SF5">
    <property type="entry name" value="TRNA-DIHYDROURIDINE(16_17) SYNTHASE [NAD(P)(+)]-LIKE"/>
    <property type="match status" value="1"/>
</dbReference>
<dbReference type="Gene3D" id="3.20.20.70">
    <property type="entry name" value="Aldolase class I"/>
    <property type="match status" value="1"/>
</dbReference>
<dbReference type="Pfam" id="PF01207">
    <property type="entry name" value="Dus"/>
    <property type="match status" value="1"/>
</dbReference>
<keyword evidence="2" id="KW-0520">NAD</keyword>
<organism evidence="4 5">
    <name type="scientific">Tetraparma gracilis</name>
    <dbReference type="NCBI Taxonomy" id="2962635"/>
    <lineage>
        <taxon>Eukaryota</taxon>
        <taxon>Sar</taxon>
        <taxon>Stramenopiles</taxon>
        <taxon>Ochrophyta</taxon>
        <taxon>Bolidophyceae</taxon>
        <taxon>Parmales</taxon>
        <taxon>Triparmaceae</taxon>
        <taxon>Tetraparma</taxon>
    </lineage>
</organism>